<name>A0AAU8CYR9_9HYPH</name>
<sequence>MAALLRIVDPELVRGERRKVLAVAHIARADQLLDITVDHPALAAEPGTEALGVESFGEMADRARQRRPARLFPANSEFKMEFGRKLLARLLLGDAVDRGLHRLKIFVEAVGQLLDELLERILEAAGAAPHEHRQHIGKLSGFQGMVVAEFHPVDEVRFAGAGRAVHQHDILARAQAHNMVEHLGVGERAFGVADADVRHRRMRGEEARSALVAHGGDGPNCCLEIGIGPAGLP</sequence>
<dbReference type="AlphaFoldDB" id="A0AAU8CYR9"/>
<proteinExistence type="predicted"/>
<dbReference type="EMBL" id="CP159255">
    <property type="protein sequence ID" value="XCG51983.1"/>
    <property type="molecule type" value="Genomic_DNA"/>
</dbReference>
<dbReference type="RefSeq" id="WP_353646245.1">
    <property type="nucleotide sequence ID" value="NZ_CP159255.1"/>
</dbReference>
<geneLocation type="plasmid" evidence="1">
    <name>pMk2240B</name>
</geneLocation>
<keyword evidence="1" id="KW-0614">Plasmid</keyword>
<organism evidence="1">
    <name type="scientific">Mesorhizobium sp. WSM2240</name>
    <dbReference type="NCBI Taxonomy" id="3228851"/>
    <lineage>
        <taxon>Bacteria</taxon>
        <taxon>Pseudomonadati</taxon>
        <taxon>Pseudomonadota</taxon>
        <taxon>Alphaproteobacteria</taxon>
        <taxon>Hyphomicrobiales</taxon>
        <taxon>Phyllobacteriaceae</taxon>
        <taxon>Mesorhizobium</taxon>
    </lineage>
</organism>
<evidence type="ECO:0000313" key="1">
    <source>
        <dbReference type="EMBL" id="XCG51983.1"/>
    </source>
</evidence>
<gene>
    <name evidence="1" type="ORF">ABVK50_29425</name>
</gene>
<accession>A0AAU8CYR9</accession>
<reference evidence="1" key="1">
    <citation type="submission" date="2024-06" db="EMBL/GenBank/DDBJ databases">
        <title>Mesorhizobium karijinii sp. nov., a symbiont of the iconic Swainsona formosa from arid Australia.</title>
        <authorList>
            <person name="Hill Y.J."/>
            <person name="Watkin E.L.J."/>
            <person name="O'Hara G.W."/>
            <person name="Terpolilli J."/>
            <person name="Tye M.L."/>
            <person name="Kohlmeier M.G."/>
        </authorList>
    </citation>
    <scope>NUCLEOTIDE SEQUENCE</scope>
    <source>
        <strain evidence="1">WSM2240</strain>
        <plasmid evidence="1">pMk2240B</plasmid>
    </source>
</reference>
<protein>
    <submittedName>
        <fullName evidence="1">Uncharacterized protein</fullName>
    </submittedName>
</protein>